<dbReference type="GO" id="GO:0008233">
    <property type="term" value="F:peptidase activity"/>
    <property type="evidence" value="ECO:0007669"/>
    <property type="project" value="UniProtKB-KW"/>
</dbReference>
<dbReference type="Gene3D" id="3.30.2320.10">
    <property type="entry name" value="hypothetical protein PF0899 domain"/>
    <property type="match status" value="1"/>
</dbReference>
<evidence type="ECO:0000313" key="7">
    <source>
        <dbReference type="Proteomes" id="UP000713964"/>
    </source>
</evidence>
<feature type="region of interest" description="Disordered" evidence="4">
    <location>
        <begin position="193"/>
        <end position="228"/>
    </location>
</feature>
<feature type="compositionally biased region" description="Basic and acidic residues" evidence="4">
    <location>
        <begin position="208"/>
        <end position="228"/>
    </location>
</feature>
<dbReference type="EMBL" id="JABZXL010000026">
    <property type="protein sequence ID" value="MBF1659801.1"/>
    <property type="molecule type" value="Genomic_DNA"/>
</dbReference>
<gene>
    <name evidence="6" type="ORF">HXO58_08205</name>
</gene>
<evidence type="ECO:0000256" key="3">
    <source>
        <dbReference type="ARBA" id="ARBA00022801"/>
    </source>
</evidence>
<accession>A0A930L6J4</accession>
<sequence length="579" mass="64088">MKPDFSGYATRANVLCSDGRTIAPGAFKHQDGTTLPLVWEHRGKALENILGRAQLQHRDDGVYALCAFNNTPAADTARELVKHGDLNSLSIYAKDLKQQGATVMHGELVEVSLVLVGANPEARIDEIYLTHSDGLSEELEGEALMSFGAQIQHADGAEDETSGGEKTVADILDTMNDEQKNVVAWLVEQAAEGKLDDEEGDDTAPAESAEHSDTPAETIKHSDTKDTELTHNVFQGNAPSSELKHTMTGDQINAMCKAALEAGGKFSTTVLQHAAQYGIDKIEYLFPEAAAVSDTPDFIKRRTEWVSDVLGGIRRFPHGRVKSLHADITADEARAKGYTKGAKKVEEVFKLLKRETYPTWIYKKQKFDRQDIIEATNLRVVDFVKQEMRIMLDEEFARAILIGDGRASSHADKIDPEKLRPIWTDDELYSVHKTVEKSVEGIDLVESVTRAMTEYRGKGSPTLFVSPDTMVDLQLIKDKNGAYMFPTDDVLARRMRVGRIVEVPLFDGAKRTVGTNEVDLIGIAVNLGDYTVGNDSGGEITYFDFFDIDFNQMKYLYEIFMSGALTTPKSAVVLERKRA</sequence>
<organism evidence="6 7">
    <name type="scientific">Rothia mucilaginosa</name>
    <dbReference type="NCBI Taxonomy" id="43675"/>
    <lineage>
        <taxon>Bacteria</taxon>
        <taxon>Bacillati</taxon>
        <taxon>Actinomycetota</taxon>
        <taxon>Actinomycetes</taxon>
        <taxon>Micrococcales</taxon>
        <taxon>Micrococcaceae</taxon>
        <taxon>Rothia</taxon>
    </lineage>
</organism>
<dbReference type="Pfam" id="PF04586">
    <property type="entry name" value="Peptidase_S78"/>
    <property type="match status" value="1"/>
</dbReference>
<evidence type="ECO:0000256" key="2">
    <source>
        <dbReference type="ARBA" id="ARBA00022670"/>
    </source>
</evidence>
<protein>
    <submittedName>
        <fullName evidence="6">HK97 family phage prohead protease</fullName>
    </submittedName>
</protein>
<keyword evidence="3" id="KW-0378">Hydrolase</keyword>
<keyword evidence="2 6" id="KW-0645">Protease</keyword>
<keyword evidence="1" id="KW-1188">Viral release from host cell</keyword>
<dbReference type="Proteomes" id="UP000713964">
    <property type="component" value="Unassembled WGS sequence"/>
</dbReference>
<feature type="compositionally biased region" description="Acidic residues" evidence="4">
    <location>
        <begin position="195"/>
        <end position="204"/>
    </location>
</feature>
<evidence type="ECO:0000256" key="1">
    <source>
        <dbReference type="ARBA" id="ARBA00022612"/>
    </source>
</evidence>
<dbReference type="Gene3D" id="3.30.2400.10">
    <property type="entry name" value="Major capsid protein gp5"/>
    <property type="match status" value="1"/>
</dbReference>
<evidence type="ECO:0000313" key="6">
    <source>
        <dbReference type="EMBL" id="MBF1659801.1"/>
    </source>
</evidence>
<dbReference type="InterPro" id="IPR054613">
    <property type="entry name" value="Peptidase_S78_dom"/>
</dbReference>
<evidence type="ECO:0000259" key="5">
    <source>
        <dbReference type="Pfam" id="PF04586"/>
    </source>
</evidence>
<evidence type="ECO:0000256" key="4">
    <source>
        <dbReference type="SAM" id="MobiDB-lite"/>
    </source>
</evidence>
<dbReference type="AlphaFoldDB" id="A0A930L6J4"/>
<dbReference type="GO" id="GO:0006508">
    <property type="term" value="P:proteolysis"/>
    <property type="evidence" value="ECO:0007669"/>
    <property type="project" value="UniProtKB-KW"/>
</dbReference>
<comment type="caution">
    <text evidence="6">The sequence shown here is derived from an EMBL/GenBank/DDBJ whole genome shotgun (WGS) entry which is preliminary data.</text>
</comment>
<feature type="domain" description="Prohead serine protease" evidence="5">
    <location>
        <begin position="5"/>
        <end position="125"/>
    </location>
</feature>
<dbReference type="SUPFAM" id="SSF56563">
    <property type="entry name" value="Major capsid protein gp5"/>
    <property type="match status" value="1"/>
</dbReference>
<proteinExistence type="predicted"/>
<name>A0A930L6J4_9MICC</name>
<reference evidence="6" key="1">
    <citation type="submission" date="2020-04" db="EMBL/GenBank/DDBJ databases">
        <title>Deep metagenomics examines the oral microbiome during advanced dental caries in children, revealing novel taxa and co-occurrences with host molecules.</title>
        <authorList>
            <person name="Baker J.L."/>
            <person name="Morton J.T."/>
            <person name="Dinis M."/>
            <person name="Alvarez R."/>
            <person name="Tran N.C."/>
            <person name="Knight R."/>
            <person name="Edlund A."/>
        </authorList>
    </citation>
    <scope>NUCLEOTIDE SEQUENCE</scope>
    <source>
        <strain evidence="6">JCVI_29_bin.11</strain>
    </source>
</reference>